<evidence type="ECO:0000256" key="5">
    <source>
        <dbReference type="SAM" id="Phobius"/>
    </source>
</evidence>
<keyword evidence="5" id="KW-0812">Transmembrane</keyword>
<dbReference type="STRING" id="56216.A0A1A6H5B1"/>
<name>A0A1A6H5B1_NEOLE</name>
<evidence type="ECO:0000313" key="6">
    <source>
        <dbReference type="EMBL" id="OBS73494.1"/>
    </source>
</evidence>
<sequence length="112" mass="12875">TVEIYFFWVSGWFYSVYTPKILEICTYDNKNISFASSSFITKTTFTFDFCNYNILDETVWDLLPLVKLACGGKHRCQALVYFLLAFNIITPISLILASYLFVIAIAITIINI</sequence>
<evidence type="ECO:0000256" key="4">
    <source>
        <dbReference type="ARBA" id="ARBA00022725"/>
    </source>
</evidence>
<dbReference type="EMBL" id="LZPO01045840">
    <property type="protein sequence ID" value="OBS73494.1"/>
    <property type="molecule type" value="Genomic_DNA"/>
</dbReference>
<dbReference type="PANTHER" id="PTHR48018">
    <property type="entry name" value="OLFACTORY RECEPTOR"/>
    <property type="match status" value="1"/>
</dbReference>
<comment type="caution">
    <text evidence="6">The sequence shown here is derived from an EMBL/GenBank/DDBJ whole genome shotgun (WGS) entry which is preliminary data.</text>
</comment>
<organism evidence="6 7">
    <name type="scientific">Neotoma lepida</name>
    <name type="common">Desert woodrat</name>
    <dbReference type="NCBI Taxonomy" id="56216"/>
    <lineage>
        <taxon>Eukaryota</taxon>
        <taxon>Metazoa</taxon>
        <taxon>Chordata</taxon>
        <taxon>Craniata</taxon>
        <taxon>Vertebrata</taxon>
        <taxon>Euteleostomi</taxon>
        <taxon>Mammalia</taxon>
        <taxon>Eutheria</taxon>
        <taxon>Euarchontoglires</taxon>
        <taxon>Glires</taxon>
        <taxon>Rodentia</taxon>
        <taxon>Myomorpha</taxon>
        <taxon>Muroidea</taxon>
        <taxon>Cricetidae</taxon>
        <taxon>Neotominae</taxon>
        <taxon>Neotoma</taxon>
    </lineage>
</organism>
<evidence type="ECO:0000256" key="2">
    <source>
        <dbReference type="ARBA" id="ARBA00022475"/>
    </source>
</evidence>
<keyword evidence="7" id="KW-1185">Reference proteome</keyword>
<proteinExistence type="predicted"/>
<evidence type="ECO:0000256" key="1">
    <source>
        <dbReference type="ARBA" id="ARBA00004651"/>
    </source>
</evidence>
<dbReference type="AlphaFoldDB" id="A0A1A6H5B1"/>
<dbReference type="GO" id="GO:0007608">
    <property type="term" value="P:sensory perception of smell"/>
    <property type="evidence" value="ECO:0007669"/>
    <property type="project" value="UniProtKB-KW"/>
</dbReference>
<reference evidence="6 7" key="1">
    <citation type="submission" date="2016-06" db="EMBL/GenBank/DDBJ databases">
        <title>The Draft Genome Sequence and Annotation of the Desert Woodrat Neotoma lepida.</title>
        <authorList>
            <person name="Campbell M."/>
            <person name="Oakeson K.F."/>
            <person name="Yandell M."/>
            <person name="Halpert J.R."/>
            <person name="Dearing D."/>
        </authorList>
    </citation>
    <scope>NUCLEOTIDE SEQUENCE [LARGE SCALE GENOMIC DNA]</scope>
    <source>
        <strain evidence="6">417</strain>
        <tissue evidence="6">Liver</tissue>
    </source>
</reference>
<keyword evidence="2" id="KW-1003">Cell membrane</keyword>
<keyword evidence="4" id="KW-0552">Olfaction</keyword>
<dbReference type="SUPFAM" id="SSF81321">
    <property type="entry name" value="Family A G protein-coupled receptor-like"/>
    <property type="match status" value="1"/>
</dbReference>
<protein>
    <submittedName>
        <fullName evidence="6">Uncharacterized protein</fullName>
    </submittedName>
</protein>
<feature type="transmembrane region" description="Helical" evidence="5">
    <location>
        <begin position="79"/>
        <end position="110"/>
    </location>
</feature>
<gene>
    <name evidence="6" type="ORF">A6R68_15968</name>
</gene>
<dbReference type="Proteomes" id="UP000092124">
    <property type="component" value="Unassembled WGS sequence"/>
</dbReference>
<accession>A0A1A6H5B1</accession>
<feature type="non-terminal residue" evidence="6">
    <location>
        <position position="1"/>
    </location>
</feature>
<evidence type="ECO:0000256" key="3">
    <source>
        <dbReference type="ARBA" id="ARBA00022606"/>
    </source>
</evidence>
<keyword evidence="5" id="KW-0472">Membrane</keyword>
<dbReference type="GO" id="GO:0005886">
    <property type="term" value="C:plasma membrane"/>
    <property type="evidence" value="ECO:0007669"/>
    <property type="project" value="UniProtKB-SubCell"/>
</dbReference>
<evidence type="ECO:0000313" key="7">
    <source>
        <dbReference type="Proteomes" id="UP000092124"/>
    </source>
</evidence>
<keyword evidence="5" id="KW-1133">Transmembrane helix</keyword>
<comment type="subcellular location">
    <subcellularLocation>
        <location evidence="1">Cell membrane</location>
        <topology evidence="1">Multi-pass membrane protein</topology>
    </subcellularLocation>
</comment>
<keyword evidence="3" id="KW-0716">Sensory transduction</keyword>